<sequence length="82" mass="8536">MTSFVEGLALGASLIIAIGAQNAFVIQQGILREHVFLVASVCTLVDAILISLGAAGIGSLIATNETLRFMALWGGILFLLGY</sequence>
<dbReference type="GO" id="GO:0005886">
    <property type="term" value="C:plasma membrane"/>
    <property type="evidence" value="ECO:0007669"/>
    <property type="project" value="UniProtKB-SubCell"/>
</dbReference>
<dbReference type="GO" id="GO:0006865">
    <property type="term" value="P:amino acid transport"/>
    <property type="evidence" value="ECO:0007669"/>
    <property type="project" value="InterPro"/>
</dbReference>
<name>A0A382W4V7_9ZZZZ</name>
<evidence type="ECO:0000256" key="5">
    <source>
        <dbReference type="ARBA" id="ARBA00023136"/>
    </source>
</evidence>
<keyword evidence="2" id="KW-1003">Cell membrane</keyword>
<evidence type="ECO:0000256" key="4">
    <source>
        <dbReference type="ARBA" id="ARBA00022989"/>
    </source>
</evidence>
<feature type="transmembrane region" description="Helical" evidence="6">
    <location>
        <begin position="35"/>
        <end position="62"/>
    </location>
</feature>
<protein>
    <recommendedName>
        <fullName evidence="8">Amino acid transporter</fullName>
    </recommendedName>
</protein>
<keyword evidence="4 6" id="KW-1133">Transmembrane helix</keyword>
<evidence type="ECO:0000313" key="7">
    <source>
        <dbReference type="EMBL" id="SVD53862.1"/>
    </source>
</evidence>
<organism evidence="7">
    <name type="scientific">marine metagenome</name>
    <dbReference type="NCBI Taxonomy" id="408172"/>
    <lineage>
        <taxon>unclassified sequences</taxon>
        <taxon>metagenomes</taxon>
        <taxon>ecological metagenomes</taxon>
    </lineage>
</organism>
<evidence type="ECO:0000256" key="3">
    <source>
        <dbReference type="ARBA" id="ARBA00022692"/>
    </source>
</evidence>
<dbReference type="Pfam" id="PF01810">
    <property type="entry name" value="LysE"/>
    <property type="match status" value="1"/>
</dbReference>
<gene>
    <name evidence="7" type="ORF">METZ01_LOCUS406716</name>
</gene>
<dbReference type="InterPro" id="IPR001123">
    <property type="entry name" value="LeuE-type"/>
</dbReference>
<accession>A0A382W4V7</accession>
<evidence type="ECO:0000256" key="2">
    <source>
        <dbReference type="ARBA" id="ARBA00022475"/>
    </source>
</evidence>
<feature type="non-terminal residue" evidence="7">
    <location>
        <position position="82"/>
    </location>
</feature>
<dbReference type="EMBL" id="UINC01157073">
    <property type="protein sequence ID" value="SVD53862.1"/>
    <property type="molecule type" value="Genomic_DNA"/>
</dbReference>
<reference evidence="7" key="1">
    <citation type="submission" date="2018-05" db="EMBL/GenBank/DDBJ databases">
        <authorList>
            <person name="Lanie J.A."/>
            <person name="Ng W.-L."/>
            <person name="Kazmierczak K.M."/>
            <person name="Andrzejewski T.M."/>
            <person name="Davidsen T.M."/>
            <person name="Wayne K.J."/>
            <person name="Tettelin H."/>
            <person name="Glass J.I."/>
            <person name="Rusch D."/>
            <person name="Podicherti R."/>
            <person name="Tsui H.-C.T."/>
            <person name="Winkler M.E."/>
        </authorList>
    </citation>
    <scope>NUCLEOTIDE SEQUENCE</scope>
</reference>
<evidence type="ECO:0000256" key="6">
    <source>
        <dbReference type="SAM" id="Phobius"/>
    </source>
</evidence>
<dbReference type="AlphaFoldDB" id="A0A382W4V7"/>
<evidence type="ECO:0000256" key="1">
    <source>
        <dbReference type="ARBA" id="ARBA00004651"/>
    </source>
</evidence>
<proteinExistence type="predicted"/>
<keyword evidence="5 6" id="KW-0472">Membrane</keyword>
<evidence type="ECO:0008006" key="8">
    <source>
        <dbReference type="Google" id="ProtNLM"/>
    </source>
</evidence>
<keyword evidence="3 6" id="KW-0812">Transmembrane</keyword>
<comment type="subcellular location">
    <subcellularLocation>
        <location evidence="1">Cell membrane</location>
        <topology evidence="1">Multi-pass membrane protein</topology>
    </subcellularLocation>
</comment>